<evidence type="ECO:0000256" key="2">
    <source>
        <dbReference type="ARBA" id="ARBA00022741"/>
    </source>
</evidence>
<dbReference type="Proteomes" id="UP000468420">
    <property type="component" value="Unassembled WGS sequence"/>
</dbReference>
<dbReference type="CDD" id="cd19481">
    <property type="entry name" value="RecA-like_protease"/>
    <property type="match status" value="1"/>
</dbReference>
<proteinExistence type="inferred from homology"/>
<keyword evidence="3 5" id="KW-0067">ATP-binding</keyword>
<dbReference type="GO" id="GO:0005524">
    <property type="term" value="F:ATP binding"/>
    <property type="evidence" value="ECO:0007669"/>
    <property type="project" value="UniProtKB-KW"/>
</dbReference>
<dbReference type="InterPro" id="IPR003959">
    <property type="entry name" value="ATPase_AAA_core"/>
</dbReference>
<keyword evidence="2" id="KW-0547">Nucleotide-binding</keyword>
<evidence type="ECO:0000256" key="1">
    <source>
        <dbReference type="ARBA" id="ARBA00006914"/>
    </source>
</evidence>
<reference evidence="5 6" key="1">
    <citation type="submission" date="2018-08" db="EMBL/GenBank/DDBJ databases">
        <title>Complete genomic analysis of a Citrobacter pasteurii isolated from cockles (Cerastoderma edule) containing a new chromosomic qnrB allele.</title>
        <authorList>
            <person name="Rodrigues A."/>
            <person name="Baptista T."/>
            <person name="Quesada A."/>
            <person name="Campos M.J."/>
        </authorList>
    </citation>
    <scope>NUCLEOTIDE SEQUENCE [LARGE SCALE GENOMIC DNA]</scope>
    <source>
        <strain evidence="5 6">BA18</strain>
    </source>
</reference>
<dbReference type="PANTHER" id="PTHR23073">
    <property type="entry name" value="26S PROTEASOME REGULATORY SUBUNIT"/>
    <property type="match status" value="1"/>
</dbReference>
<dbReference type="EMBL" id="QRDC01000049">
    <property type="protein sequence ID" value="KAA1271616.1"/>
    <property type="molecule type" value="Genomic_DNA"/>
</dbReference>
<organism evidence="5 6">
    <name type="scientific">Citrobacter pasteurii</name>
    <dbReference type="NCBI Taxonomy" id="1563222"/>
    <lineage>
        <taxon>Bacteria</taxon>
        <taxon>Pseudomonadati</taxon>
        <taxon>Pseudomonadota</taxon>
        <taxon>Gammaproteobacteria</taxon>
        <taxon>Enterobacterales</taxon>
        <taxon>Enterobacteriaceae</taxon>
        <taxon>Citrobacter</taxon>
    </lineage>
</organism>
<evidence type="ECO:0000259" key="4">
    <source>
        <dbReference type="SMART" id="SM00382"/>
    </source>
</evidence>
<evidence type="ECO:0000313" key="6">
    <source>
        <dbReference type="Proteomes" id="UP000468420"/>
    </source>
</evidence>
<name>A0A6N6JZH2_9ENTR</name>
<comment type="similarity">
    <text evidence="1">Belongs to the AAA ATPase family.</text>
</comment>
<dbReference type="Pfam" id="PF00004">
    <property type="entry name" value="AAA"/>
    <property type="match status" value="1"/>
</dbReference>
<sequence length="397" mass="44828">MTKYMNLIATICRFALKDAPSQEVIKAILKLRDSLQKDGLTIEARALSALVDKADTKKNLALDNKKITWSKGFLSSKSEMTASTPLPVDKENSMPLAEVIFPNEINEFQKFHFFDENITSAIDGILAEWEYAERLKTNGILPSYSCLFFGEPGTGKTELAKYLAAKLNLPLVSARLDAMLSSYLGTSARNISSLFDFAERYNCILLLDEFDAIAKYRDDSKEVGEIKRVVNTLLQCLDRRKESGIVIATTNHEGLLDPAVWRRFQNKIKVPKPTKIIREKIISAYLSPMTISNGELTFLNIILDGFTPAEIKNCIEFIKRFTIINECKTVDLYNAIKAYFVINANYNNEITKSILSGSEHELAKNLITKHDYSIQDVSTLIGKHKSTISRWVKDKNE</sequence>
<evidence type="ECO:0000256" key="3">
    <source>
        <dbReference type="ARBA" id="ARBA00022840"/>
    </source>
</evidence>
<dbReference type="Gene3D" id="3.40.50.300">
    <property type="entry name" value="P-loop containing nucleotide triphosphate hydrolases"/>
    <property type="match status" value="1"/>
</dbReference>
<dbReference type="SMART" id="SM00382">
    <property type="entry name" value="AAA"/>
    <property type="match status" value="1"/>
</dbReference>
<dbReference type="AlphaFoldDB" id="A0A6N6JZH2"/>
<feature type="domain" description="AAA+ ATPase" evidence="4">
    <location>
        <begin position="142"/>
        <end position="274"/>
    </location>
</feature>
<accession>A0A6N6JZH2</accession>
<protein>
    <submittedName>
        <fullName evidence="5">ATP-binding protein</fullName>
    </submittedName>
</protein>
<gene>
    <name evidence="5" type="ORF">DXF85_24435</name>
</gene>
<comment type="caution">
    <text evidence="5">The sequence shown here is derived from an EMBL/GenBank/DDBJ whole genome shotgun (WGS) entry which is preliminary data.</text>
</comment>
<dbReference type="InterPro" id="IPR027417">
    <property type="entry name" value="P-loop_NTPase"/>
</dbReference>
<dbReference type="InterPro" id="IPR050221">
    <property type="entry name" value="26S_Proteasome_ATPase"/>
</dbReference>
<dbReference type="InterPro" id="IPR003593">
    <property type="entry name" value="AAA+_ATPase"/>
</dbReference>
<dbReference type="GO" id="GO:0016887">
    <property type="term" value="F:ATP hydrolysis activity"/>
    <property type="evidence" value="ECO:0007669"/>
    <property type="project" value="InterPro"/>
</dbReference>
<dbReference type="SUPFAM" id="SSF52540">
    <property type="entry name" value="P-loop containing nucleoside triphosphate hydrolases"/>
    <property type="match status" value="1"/>
</dbReference>
<evidence type="ECO:0000313" key="5">
    <source>
        <dbReference type="EMBL" id="KAA1271616.1"/>
    </source>
</evidence>